<dbReference type="PANTHER" id="PTHR12640:SF0">
    <property type="entry name" value="DOLICHYL-DIPHOSPHOOLIGOSACCHARIDE--PROTEIN GLYCOSYLTRANSFERASE SUBUNIT 2"/>
    <property type="match status" value="1"/>
</dbReference>
<evidence type="ECO:0000256" key="8">
    <source>
        <dbReference type="SAM" id="SignalP"/>
    </source>
</evidence>
<name>I2GZ38_HENB6</name>
<feature type="chain" id="PRO_5044249563" description="Ribophorin II C-terminal domain-containing protein" evidence="8">
    <location>
        <begin position="18"/>
        <end position="277"/>
    </location>
</feature>
<dbReference type="HOGENOM" id="CLU_079423_0_0_1"/>
<evidence type="ECO:0000313" key="10">
    <source>
        <dbReference type="EMBL" id="CCH59390.1"/>
    </source>
</evidence>
<reference evidence="10 11" key="1">
    <citation type="journal article" date="2011" name="Proc. Natl. Acad. Sci. U.S.A.">
        <title>Evolutionary erosion of yeast sex chromosomes by mating-type switching accidents.</title>
        <authorList>
            <person name="Gordon J.L."/>
            <person name="Armisen D."/>
            <person name="Proux-Wera E."/>
            <person name="Oheigeartaigh S.S."/>
            <person name="Byrne K.P."/>
            <person name="Wolfe K.H."/>
        </authorList>
    </citation>
    <scope>NUCLEOTIDE SEQUENCE [LARGE SCALE GENOMIC DNA]</scope>
    <source>
        <strain evidence="11">ATCC 34711 / CBS 6284 / DSM 70876 / NBRC 10599 / NRRL Y-10934 / UCD 77-7</strain>
    </source>
</reference>
<dbReference type="OrthoDB" id="432292at2759"/>
<dbReference type="GeneID" id="14493767"/>
<evidence type="ECO:0000313" key="11">
    <source>
        <dbReference type="Proteomes" id="UP000002866"/>
    </source>
</evidence>
<feature type="transmembrane region" description="Helical" evidence="7">
    <location>
        <begin position="222"/>
        <end position="240"/>
    </location>
</feature>
<feature type="signal peptide" evidence="8">
    <location>
        <begin position="1"/>
        <end position="17"/>
    </location>
</feature>
<keyword evidence="6 7" id="KW-0472">Membrane</keyword>
<evidence type="ECO:0000256" key="2">
    <source>
        <dbReference type="ARBA" id="ARBA00022692"/>
    </source>
</evidence>
<dbReference type="Pfam" id="PF25147">
    <property type="entry name" value="Ribophorin_II_C"/>
    <property type="match status" value="1"/>
</dbReference>
<evidence type="ECO:0000256" key="3">
    <source>
        <dbReference type="ARBA" id="ARBA00022729"/>
    </source>
</evidence>
<evidence type="ECO:0000256" key="4">
    <source>
        <dbReference type="ARBA" id="ARBA00022824"/>
    </source>
</evidence>
<feature type="transmembrane region" description="Helical" evidence="7">
    <location>
        <begin position="252"/>
        <end position="270"/>
    </location>
</feature>
<dbReference type="eggNOG" id="KOG2447">
    <property type="taxonomic scope" value="Eukaryota"/>
</dbReference>
<dbReference type="UniPathway" id="UPA00378"/>
<dbReference type="OMA" id="SIVTHYV"/>
<comment type="subcellular location">
    <subcellularLocation>
        <location evidence="1">Endoplasmic reticulum membrane</location>
        <topology evidence="1">Multi-pass membrane protein</topology>
    </subcellularLocation>
</comment>
<sequence length="277" mass="30780">MQSILLAFFAIISCVYATISDTTLQFTNGPKKGELISFDLIGMESPLEGKVFVENMKQKLSLSFKADSTLVQNSLLVGYPSENLEQTFIGTIGNDDKYTFDIDISSFAPILLNSAVVEDKPLLITLVTASESNPQDNLIKELFYIEFNKNLVAEIPKFENSNGKLGPKKEIYHVFNTPPKHASKFLATIFSMIILSSILGLIASFAYTGALKIDNLPSGLNLIRFIILTCLTVGFEFVFVKYYLGVSIFDTLLHAGFIFLPFLFLGTKFLRTFGNDI</sequence>
<dbReference type="GO" id="GO:0008250">
    <property type="term" value="C:oligosaccharyltransferase complex"/>
    <property type="evidence" value="ECO:0007669"/>
    <property type="project" value="InterPro"/>
</dbReference>
<feature type="domain" description="Ribophorin II C-terminal" evidence="9">
    <location>
        <begin position="175"/>
        <end position="273"/>
    </location>
</feature>
<keyword evidence="2 7" id="KW-0812">Transmembrane</keyword>
<dbReference type="KEGG" id="tbl:TBLA_0B05630"/>
<protein>
    <recommendedName>
        <fullName evidence="9">Ribophorin II C-terminal domain-containing protein</fullName>
    </recommendedName>
</protein>
<accession>I2GZ38</accession>
<keyword evidence="11" id="KW-1185">Reference proteome</keyword>
<dbReference type="EMBL" id="HE806317">
    <property type="protein sequence ID" value="CCH59390.1"/>
    <property type="molecule type" value="Genomic_DNA"/>
</dbReference>
<dbReference type="GO" id="GO:0006487">
    <property type="term" value="P:protein N-linked glycosylation"/>
    <property type="evidence" value="ECO:0007669"/>
    <property type="project" value="TreeGrafter"/>
</dbReference>
<keyword evidence="5 7" id="KW-1133">Transmembrane helix</keyword>
<dbReference type="RefSeq" id="XP_004178909.1">
    <property type="nucleotide sequence ID" value="XM_004178861.1"/>
</dbReference>
<evidence type="ECO:0000256" key="7">
    <source>
        <dbReference type="SAM" id="Phobius"/>
    </source>
</evidence>
<feature type="transmembrane region" description="Helical" evidence="7">
    <location>
        <begin position="185"/>
        <end position="210"/>
    </location>
</feature>
<dbReference type="InterPro" id="IPR056790">
    <property type="entry name" value="Ribophorin_II_C"/>
</dbReference>
<keyword evidence="4" id="KW-0256">Endoplasmic reticulum</keyword>
<dbReference type="Proteomes" id="UP000002866">
    <property type="component" value="Chromosome 2"/>
</dbReference>
<evidence type="ECO:0000259" key="9">
    <source>
        <dbReference type="Pfam" id="PF25147"/>
    </source>
</evidence>
<dbReference type="PANTHER" id="PTHR12640">
    <property type="entry name" value="RIBOPHORIN II"/>
    <property type="match status" value="1"/>
</dbReference>
<gene>
    <name evidence="10" type="primary">TBLA0B05630</name>
    <name evidence="10" type="ORF">TBLA_0B05630</name>
</gene>
<evidence type="ECO:0000256" key="5">
    <source>
        <dbReference type="ARBA" id="ARBA00022989"/>
    </source>
</evidence>
<dbReference type="STRING" id="1071380.I2GZ38"/>
<evidence type="ECO:0000256" key="1">
    <source>
        <dbReference type="ARBA" id="ARBA00004477"/>
    </source>
</evidence>
<evidence type="ECO:0000256" key="6">
    <source>
        <dbReference type="ARBA" id="ARBA00023136"/>
    </source>
</evidence>
<dbReference type="InterPro" id="IPR008814">
    <property type="entry name" value="Swp1"/>
</dbReference>
<dbReference type="FunCoup" id="I2GZ38">
    <property type="interactions" value="184"/>
</dbReference>
<dbReference type="InParanoid" id="I2GZ38"/>
<organism evidence="10 11">
    <name type="scientific">Henningerozyma blattae (strain ATCC 34711 / CBS 6284 / DSM 70876 / NBRC 10599 / NRRL Y-10934 / UCD 77-7)</name>
    <name type="common">Yeast</name>
    <name type="synonym">Tetrapisispora blattae</name>
    <dbReference type="NCBI Taxonomy" id="1071380"/>
    <lineage>
        <taxon>Eukaryota</taxon>
        <taxon>Fungi</taxon>
        <taxon>Dikarya</taxon>
        <taxon>Ascomycota</taxon>
        <taxon>Saccharomycotina</taxon>
        <taxon>Saccharomycetes</taxon>
        <taxon>Saccharomycetales</taxon>
        <taxon>Saccharomycetaceae</taxon>
        <taxon>Henningerozyma</taxon>
    </lineage>
</organism>
<dbReference type="AlphaFoldDB" id="I2GZ38"/>
<keyword evidence="3 8" id="KW-0732">Signal</keyword>
<proteinExistence type="predicted"/>